<evidence type="ECO:0000313" key="2">
    <source>
        <dbReference type="Proteomes" id="UP000054270"/>
    </source>
</evidence>
<dbReference type="EMBL" id="KN817537">
    <property type="protein sequence ID" value="KJA24449.1"/>
    <property type="molecule type" value="Genomic_DNA"/>
</dbReference>
<organism evidence="1 2">
    <name type="scientific">Hypholoma sublateritium (strain FD-334 SS-4)</name>
    <dbReference type="NCBI Taxonomy" id="945553"/>
    <lineage>
        <taxon>Eukaryota</taxon>
        <taxon>Fungi</taxon>
        <taxon>Dikarya</taxon>
        <taxon>Basidiomycota</taxon>
        <taxon>Agaricomycotina</taxon>
        <taxon>Agaricomycetes</taxon>
        <taxon>Agaricomycetidae</taxon>
        <taxon>Agaricales</taxon>
        <taxon>Agaricineae</taxon>
        <taxon>Strophariaceae</taxon>
        <taxon>Hypholoma</taxon>
    </lineage>
</organism>
<gene>
    <name evidence="1" type="ORF">HYPSUDRAFT_529367</name>
</gene>
<evidence type="ECO:0000313" key="1">
    <source>
        <dbReference type="EMBL" id="KJA24449.1"/>
    </source>
</evidence>
<reference evidence="2" key="1">
    <citation type="submission" date="2014-04" db="EMBL/GenBank/DDBJ databases">
        <title>Evolutionary Origins and Diversification of the Mycorrhizal Mutualists.</title>
        <authorList>
            <consortium name="DOE Joint Genome Institute"/>
            <consortium name="Mycorrhizal Genomics Consortium"/>
            <person name="Kohler A."/>
            <person name="Kuo A."/>
            <person name="Nagy L.G."/>
            <person name="Floudas D."/>
            <person name="Copeland A."/>
            <person name="Barry K.W."/>
            <person name="Cichocki N."/>
            <person name="Veneault-Fourrey C."/>
            <person name="LaButti K."/>
            <person name="Lindquist E.A."/>
            <person name="Lipzen A."/>
            <person name="Lundell T."/>
            <person name="Morin E."/>
            <person name="Murat C."/>
            <person name="Riley R."/>
            <person name="Ohm R."/>
            <person name="Sun H."/>
            <person name="Tunlid A."/>
            <person name="Henrissat B."/>
            <person name="Grigoriev I.V."/>
            <person name="Hibbett D.S."/>
            <person name="Martin F."/>
        </authorList>
    </citation>
    <scope>NUCLEOTIDE SEQUENCE [LARGE SCALE GENOMIC DNA]</scope>
    <source>
        <strain evidence="2">FD-334 SS-4</strain>
    </source>
</reference>
<protein>
    <submittedName>
        <fullName evidence="1">Uncharacterized protein</fullName>
    </submittedName>
</protein>
<name>A0A0D2P0I7_HYPSF</name>
<proteinExistence type="predicted"/>
<keyword evidence="2" id="KW-1185">Reference proteome</keyword>
<accession>A0A0D2P0I7</accession>
<sequence>MTHLYFSVFSTFLMFPPGPPLFNASFFLYRLRAPGRGRTPQSGLVAAELCVTSYSRTYARPYRWATRADICSCSHIRSRLTRMMSVC</sequence>
<dbReference type="AlphaFoldDB" id="A0A0D2P0I7"/>
<dbReference type="Proteomes" id="UP000054270">
    <property type="component" value="Unassembled WGS sequence"/>
</dbReference>